<dbReference type="PANTHER" id="PTHR12479">
    <property type="entry name" value="LYSOSOMAL-ASSOCIATED TRANSMEMBRANE PROTEIN"/>
    <property type="match status" value="1"/>
</dbReference>
<evidence type="ECO:0000256" key="4">
    <source>
        <dbReference type="ARBA" id="ARBA00023136"/>
    </source>
</evidence>
<dbReference type="WBParaSite" id="PSAMB.scaffold15077size1690.g36357.t1">
    <property type="protein sequence ID" value="PSAMB.scaffold15077size1690.g36357.t1"/>
    <property type="gene ID" value="PSAMB.scaffold15077size1690.g36357"/>
</dbReference>
<protein>
    <recommendedName>
        <fullName evidence="6">DUF7027 domain-containing protein</fullName>
    </recommendedName>
</protein>
<evidence type="ECO:0000313" key="8">
    <source>
        <dbReference type="WBParaSite" id="PSAMB.scaffold15077size1690.g36357.t1"/>
    </source>
</evidence>
<reference evidence="8" key="1">
    <citation type="submission" date="2022-11" db="UniProtKB">
        <authorList>
            <consortium name="WormBaseParasite"/>
        </authorList>
    </citation>
    <scope>IDENTIFICATION</scope>
</reference>
<dbReference type="InterPro" id="IPR051115">
    <property type="entry name" value="LAPTM_transporter"/>
</dbReference>
<sequence>MSQVRPTFDPNDPKYICCCGCHVMTGAKISASIVTVAVILNTLYVIILVYIATQSKFDDGYFYYQIGSLFVFIVVLCCLWYGLIKEREGWLLPMLIYMVINLVMAG</sequence>
<organism evidence="7 8">
    <name type="scientific">Plectus sambesii</name>
    <dbReference type="NCBI Taxonomy" id="2011161"/>
    <lineage>
        <taxon>Eukaryota</taxon>
        <taxon>Metazoa</taxon>
        <taxon>Ecdysozoa</taxon>
        <taxon>Nematoda</taxon>
        <taxon>Chromadorea</taxon>
        <taxon>Plectida</taxon>
        <taxon>Plectina</taxon>
        <taxon>Plectoidea</taxon>
        <taxon>Plectidae</taxon>
        <taxon>Plectus</taxon>
    </lineage>
</organism>
<proteinExistence type="predicted"/>
<dbReference type="Pfam" id="PF22954">
    <property type="entry name" value="DUF7027"/>
    <property type="match status" value="1"/>
</dbReference>
<evidence type="ECO:0000256" key="3">
    <source>
        <dbReference type="ARBA" id="ARBA00022989"/>
    </source>
</evidence>
<dbReference type="GO" id="GO:0012505">
    <property type="term" value="C:endomembrane system"/>
    <property type="evidence" value="ECO:0007669"/>
    <property type="project" value="UniProtKB-SubCell"/>
</dbReference>
<evidence type="ECO:0000313" key="7">
    <source>
        <dbReference type="Proteomes" id="UP000887566"/>
    </source>
</evidence>
<feature type="transmembrane region" description="Helical" evidence="5">
    <location>
        <begin position="89"/>
        <end position="105"/>
    </location>
</feature>
<evidence type="ECO:0000256" key="1">
    <source>
        <dbReference type="ARBA" id="ARBA00004127"/>
    </source>
</evidence>
<comment type="subcellular location">
    <subcellularLocation>
        <location evidence="1">Endomembrane system</location>
        <topology evidence="1">Multi-pass membrane protein</topology>
    </subcellularLocation>
</comment>
<dbReference type="GO" id="GO:0005765">
    <property type="term" value="C:lysosomal membrane"/>
    <property type="evidence" value="ECO:0007669"/>
    <property type="project" value="TreeGrafter"/>
</dbReference>
<feature type="domain" description="DUF7027" evidence="6">
    <location>
        <begin position="25"/>
        <end position="104"/>
    </location>
</feature>
<keyword evidence="7" id="KW-1185">Reference proteome</keyword>
<evidence type="ECO:0000256" key="2">
    <source>
        <dbReference type="ARBA" id="ARBA00022692"/>
    </source>
</evidence>
<evidence type="ECO:0000259" key="6">
    <source>
        <dbReference type="Pfam" id="PF22954"/>
    </source>
</evidence>
<dbReference type="PANTHER" id="PTHR12479:SF10">
    <property type="entry name" value="LYSOSOMAL-ASSOCIATED TRANSMEMBRANE PROTEIN"/>
    <property type="match status" value="1"/>
</dbReference>
<dbReference type="AlphaFoldDB" id="A0A914V4H4"/>
<keyword evidence="4 5" id="KW-0472">Membrane</keyword>
<feature type="transmembrane region" description="Helical" evidence="5">
    <location>
        <begin position="29"/>
        <end position="50"/>
    </location>
</feature>
<dbReference type="Proteomes" id="UP000887566">
    <property type="component" value="Unplaced"/>
</dbReference>
<evidence type="ECO:0000256" key="5">
    <source>
        <dbReference type="SAM" id="Phobius"/>
    </source>
</evidence>
<keyword evidence="3 5" id="KW-1133">Transmembrane helix</keyword>
<name>A0A914V4H4_9BILA</name>
<accession>A0A914V4H4</accession>
<keyword evidence="2 5" id="KW-0812">Transmembrane</keyword>
<feature type="transmembrane region" description="Helical" evidence="5">
    <location>
        <begin position="62"/>
        <end position="83"/>
    </location>
</feature>
<dbReference type="InterPro" id="IPR054291">
    <property type="entry name" value="DUF7027"/>
</dbReference>